<protein>
    <submittedName>
        <fullName evidence="1">Uncharacterized protein</fullName>
    </submittedName>
</protein>
<accession>A0AC61RKR3</accession>
<evidence type="ECO:0000313" key="1">
    <source>
        <dbReference type="EMBL" id="TGY80994.1"/>
    </source>
</evidence>
<name>A0AC61RKR3_9BACT</name>
<keyword evidence="2" id="KW-1185">Reference proteome</keyword>
<dbReference type="EMBL" id="SRYB01000001">
    <property type="protein sequence ID" value="TGY80994.1"/>
    <property type="molecule type" value="Genomic_DNA"/>
</dbReference>
<gene>
    <name evidence="1" type="ORF">E5331_01025</name>
</gene>
<sequence>MKKICFSEQFGLQQAVLDRIKTHTRRVIPKSMLERISKFQVEYYNATFDHLTGKELFNHYFFTEKMENPPFNVGEIVAIAQKYQDICKSEENRLQFPDGAGWKNKMYVRPDLMPHHIQFKNVWIENLQDITEAGCIAEGIRKAENGYCKIACMPESPTFFNPRFAYAWLIDKISGKGTWDNNPIVFGYEFERID</sequence>
<organism evidence="1 2">
    <name type="scientific">Lepagella muris</name>
    <dbReference type="NCBI Taxonomy" id="3032870"/>
    <lineage>
        <taxon>Bacteria</taxon>
        <taxon>Pseudomonadati</taxon>
        <taxon>Bacteroidota</taxon>
        <taxon>Bacteroidia</taxon>
        <taxon>Bacteroidales</taxon>
        <taxon>Muribaculaceae</taxon>
        <taxon>Lepagella</taxon>
    </lineage>
</organism>
<dbReference type="Proteomes" id="UP000306319">
    <property type="component" value="Unassembled WGS sequence"/>
</dbReference>
<proteinExistence type="predicted"/>
<comment type="caution">
    <text evidence="1">The sequence shown here is derived from an EMBL/GenBank/DDBJ whole genome shotgun (WGS) entry which is preliminary data.</text>
</comment>
<evidence type="ECO:0000313" key="2">
    <source>
        <dbReference type="Proteomes" id="UP000306319"/>
    </source>
</evidence>
<reference evidence="1" key="1">
    <citation type="submission" date="2019-04" db="EMBL/GenBank/DDBJ databases">
        <title>Microbes associate with the intestines of laboratory mice.</title>
        <authorList>
            <person name="Navarre W."/>
            <person name="Wong E."/>
            <person name="Huang K."/>
            <person name="Tropini C."/>
            <person name="Ng K."/>
            <person name="Yu B."/>
        </authorList>
    </citation>
    <scope>NUCLEOTIDE SEQUENCE</scope>
    <source>
        <strain evidence="1">NM04_E33</strain>
    </source>
</reference>